<organism evidence="2 3">
    <name type="scientific">Nocardiopsis mangrovi</name>
    <dbReference type="NCBI Taxonomy" id="1179818"/>
    <lineage>
        <taxon>Bacteria</taxon>
        <taxon>Bacillati</taxon>
        <taxon>Actinomycetota</taxon>
        <taxon>Actinomycetes</taxon>
        <taxon>Streptosporangiales</taxon>
        <taxon>Nocardiopsidaceae</taxon>
        <taxon>Nocardiopsis</taxon>
    </lineage>
</organism>
<feature type="compositionally biased region" description="Acidic residues" evidence="1">
    <location>
        <begin position="407"/>
        <end position="417"/>
    </location>
</feature>
<accession>A0ABV9DTX8</accession>
<dbReference type="EMBL" id="JBHSFQ010000008">
    <property type="protein sequence ID" value="MFC4562334.1"/>
    <property type="molecule type" value="Genomic_DNA"/>
</dbReference>
<sequence>MPDPHEEDITSEDEETEKIGEEAPSAPLEGAPASRKLHDIMNIFADSDLGGAVPPMIDPDNVTKIDWFVRFRSDQKSPDELTHWLESGFSEQRAADGRGGWSDSRSAPGSSGPESDERERVYYSGIAFDPDFSGSPAWKLFFDNMSTILDVPLGHDGGSSTNYDAKNLGQLSQDLYDLQGMLDGRTDDLKSWWNGASDALSGATADVFVGHLGNLLARFRALRDQVSEYPDPIIDARNSIIVRARNDFYFAFGSWAKDRLFHPSAHVDKWFKDNKDIATVKKGDDSTQIGDIGPANDPNTWTEIQNRIQRSWRDHLNEFSDRVAQRMDVFAAEYDKSRASMVEITRPASMPLDWSGAGGGGGGGGGGNGDGDDLSDIEKEYNDTYEDWLREQIEWMEENPPGGGGGDDGDSESDGSEMQDRYNEALDDYYRELIDELDSGPTAGGDDLGGGGDGGGGSGGSGDSDAAREYEDALDDYYRELTEGLDSGPTAGGDDLGGGGDGGGGSGGSGDSDAAREYEDALDDYYRELTEGLDSGPTAGGDDLGGGGGGGAPIPVGGGGGSGDRRRPSDDSSAQAIDDYYDQATGDLDRLMADSPDPDGDGRNADGEALTPAEQEYQRALDEYSRSQREDLEQLASDGPDSSGGDLGGDGYEQRLQEYYDEEMGNLDRLVSDVDGITDENGDPAPELDEYRQQVGDYYDQRTGELDDLLTGPESGGGDLGGGGSGGGDGSSAQEYQERLNEYYDQQAADLDERMNAGPESGGGDLGGGGSGGGDGSSAQEYQERLNEYYDQQAADLDERMNAGPAAGGGGLGGSLGRGGGEEAGGPPPSYSIGDGWSDPRSAPERPVPDANGIRSGGGDLRGGSEAFTGAVGNGNGNGQGGGEFSGLGGGGMGGMGGGGMPPMMPPMGGGMGGMGGAGGQGENARTRTSWMSEDERVWGTGAGEKISVLGRPGSGDVTKGDRNEQLPAGNGTGTRTSTGGPGEPVQGKRKPGLGNRRGRLQGSGDQRDGQR</sequence>
<feature type="compositionally biased region" description="Basic and acidic residues" evidence="1">
    <location>
        <begin position="465"/>
        <end position="482"/>
    </location>
</feature>
<feature type="region of interest" description="Disordered" evidence="1">
    <location>
        <begin position="349"/>
        <end position="377"/>
    </location>
</feature>
<feature type="compositionally biased region" description="Gly residues" evidence="1">
    <location>
        <begin position="760"/>
        <end position="776"/>
    </location>
</feature>
<feature type="compositionally biased region" description="Gly residues" evidence="1">
    <location>
        <begin position="442"/>
        <end position="462"/>
    </location>
</feature>
<feature type="region of interest" description="Disordered" evidence="1">
    <location>
        <begin position="93"/>
        <end position="117"/>
    </location>
</feature>
<feature type="compositionally biased region" description="Gly residues" evidence="1">
    <location>
        <begin position="356"/>
        <end position="369"/>
    </location>
</feature>
<feature type="compositionally biased region" description="Polar residues" evidence="1">
    <location>
        <begin position="103"/>
        <end position="113"/>
    </location>
</feature>
<feature type="region of interest" description="Disordered" evidence="1">
    <location>
        <begin position="396"/>
        <end position="656"/>
    </location>
</feature>
<feature type="compositionally biased region" description="Basic residues" evidence="1">
    <location>
        <begin position="988"/>
        <end position="1000"/>
    </location>
</feature>
<proteinExistence type="predicted"/>
<comment type="caution">
    <text evidence="2">The sequence shown here is derived from an EMBL/GenBank/DDBJ whole genome shotgun (WGS) entry which is preliminary data.</text>
</comment>
<feature type="compositionally biased region" description="Gly residues" evidence="1">
    <location>
        <begin position="908"/>
        <end position="922"/>
    </location>
</feature>
<evidence type="ECO:0000313" key="2">
    <source>
        <dbReference type="EMBL" id="MFC4562334.1"/>
    </source>
</evidence>
<protein>
    <submittedName>
        <fullName evidence="2">Uncharacterized protein</fullName>
    </submittedName>
</protein>
<feature type="region of interest" description="Disordered" evidence="1">
    <location>
        <begin position="1"/>
        <end position="34"/>
    </location>
</feature>
<dbReference type="RefSeq" id="WP_378573468.1">
    <property type="nucleotide sequence ID" value="NZ_JBHSFQ010000008.1"/>
</dbReference>
<name>A0ABV9DTX8_9ACTN</name>
<feature type="region of interest" description="Disordered" evidence="1">
    <location>
        <begin position="671"/>
        <end position="1012"/>
    </location>
</feature>
<feature type="compositionally biased region" description="Acidic residues" evidence="1">
    <location>
        <begin position="1"/>
        <end position="16"/>
    </location>
</feature>
<feature type="compositionally biased region" description="Gly residues" evidence="1">
    <location>
        <begin position="872"/>
        <end position="901"/>
    </location>
</feature>
<feature type="compositionally biased region" description="Basic and acidic residues" evidence="1">
    <location>
        <begin position="513"/>
        <end position="530"/>
    </location>
</feature>
<gene>
    <name evidence="2" type="ORF">ACFO4E_10750</name>
</gene>
<dbReference type="Proteomes" id="UP001595923">
    <property type="component" value="Unassembled WGS sequence"/>
</dbReference>
<feature type="compositionally biased region" description="Gly residues" evidence="1">
    <location>
        <begin position="806"/>
        <end position="824"/>
    </location>
</feature>
<feature type="compositionally biased region" description="Gly residues" evidence="1">
    <location>
        <begin position="538"/>
        <end position="562"/>
    </location>
</feature>
<feature type="compositionally biased region" description="Gly residues" evidence="1">
    <location>
        <begin position="490"/>
        <end position="510"/>
    </location>
</feature>
<evidence type="ECO:0000256" key="1">
    <source>
        <dbReference type="SAM" id="MobiDB-lite"/>
    </source>
</evidence>
<reference evidence="3" key="1">
    <citation type="journal article" date="2019" name="Int. J. Syst. Evol. Microbiol.">
        <title>The Global Catalogue of Microorganisms (GCM) 10K type strain sequencing project: providing services to taxonomists for standard genome sequencing and annotation.</title>
        <authorList>
            <consortium name="The Broad Institute Genomics Platform"/>
            <consortium name="The Broad Institute Genome Sequencing Center for Infectious Disease"/>
            <person name="Wu L."/>
            <person name="Ma J."/>
        </authorList>
    </citation>
    <scope>NUCLEOTIDE SEQUENCE [LARGE SCALE GENOMIC DNA]</scope>
    <source>
        <strain evidence="3">XZYJ18</strain>
    </source>
</reference>
<evidence type="ECO:0000313" key="3">
    <source>
        <dbReference type="Proteomes" id="UP001595923"/>
    </source>
</evidence>
<feature type="compositionally biased region" description="Basic and acidic residues" evidence="1">
    <location>
        <begin position="418"/>
        <end position="434"/>
    </location>
</feature>
<keyword evidence="3" id="KW-1185">Reference proteome</keyword>
<feature type="compositionally biased region" description="Gly residues" evidence="1">
    <location>
        <begin position="714"/>
        <end position="730"/>
    </location>
</feature>
<feature type="compositionally biased region" description="Acidic residues" evidence="1">
    <location>
        <begin position="676"/>
        <end position="688"/>
    </location>
</feature>
<feature type="compositionally biased region" description="Basic and acidic residues" evidence="1">
    <location>
        <begin position="616"/>
        <end position="632"/>
    </location>
</feature>